<dbReference type="EMBL" id="MT142041">
    <property type="protein sequence ID" value="QJA73637.1"/>
    <property type="molecule type" value="Genomic_DNA"/>
</dbReference>
<accession>A0A6M3LH06</accession>
<dbReference type="AlphaFoldDB" id="A0A6M3LH06"/>
<evidence type="ECO:0000313" key="2">
    <source>
        <dbReference type="EMBL" id="QJA92922.1"/>
    </source>
</evidence>
<dbReference type="EMBL" id="MT143107">
    <property type="protein sequence ID" value="QJA92922.1"/>
    <property type="molecule type" value="Genomic_DNA"/>
</dbReference>
<gene>
    <name evidence="1" type="ORF">MM415A02286_0010</name>
    <name evidence="2" type="ORF">MM415B04417_0010</name>
</gene>
<name>A0A6M3LH06_9ZZZZ</name>
<evidence type="ECO:0000313" key="1">
    <source>
        <dbReference type="EMBL" id="QJA73637.1"/>
    </source>
</evidence>
<proteinExistence type="predicted"/>
<reference evidence="2" key="1">
    <citation type="submission" date="2020-03" db="EMBL/GenBank/DDBJ databases">
        <title>The deep terrestrial virosphere.</title>
        <authorList>
            <person name="Holmfeldt K."/>
            <person name="Nilsson E."/>
            <person name="Simone D."/>
            <person name="Lopez-Fernandez M."/>
            <person name="Wu X."/>
            <person name="de Brujin I."/>
            <person name="Lundin D."/>
            <person name="Andersson A."/>
            <person name="Bertilsson S."/>
            <person name="Dopson M."/>
        </authorList>
    </citation>
    <scope>NUCLEOTIDE SEQUENCE</scope>
    <source>
        <strain evidence="1">MM415A02286</strain>
        <strain evidence="2">MM415B04417</strain>
    </source>
</reference>
<protein>
    <submittedName>
        <fullName evidence="2">Uncharacterized protein</fullName>
    </submittedName>
</protein>
<sequence>MIKTNAVSNAVMYPQHWEVSIETYLDIADLLIRKCPKWGKYYKSELEAKDDENDISMFEMIKARRQGRKA</sequence>
<organism evidence="2">
    <name type="scientific">viral metagenome</name>
    <dbReference type="NCBI Taxonomy" id="1070528"/>
    <lineage>
        <taxon>unclassified sequences</taxon>
        <taxon>metagenomes</taxon>
        <taxon>organismal metagenomes</taxon>
    </lineage>
</organism>